<gene>
    <name evidence="2" type="ORF">LACBIDRAFT_308005</name>
</gene>
<dbReference type="GeneID" id="6082178"/>
<dbReference type="Proteomes" id="UP000001194">
    <property type="component" value="Unassembled WGS sequence"/>
</dbReference>
<dbReference type="OrthoDB" id="424753at2759"/>
<protein>
    <submittedName>
        <fullName evidence="2">Predicted protein</fullName>
    </submittedName>
</protein>
<organism evidence="3">
    <name type="scientific">Laccaria bicolor (strain S238N-H82 / ATCC MYA-4686)</name>
    <name type="common">Bicoloured deceiver</name>
    <name type="synonym">Laccaria laccata var. bicolor</name>
    <dbReference type="NCBI Taxonomy" id="486041"/>
    <lineage>
        <taxon>Eukaryota</taxon>
        <taxon>Fungi</taxon>
        <taxon>Dikarya</taxon>
        <taxon>Basidiomycota</taxon>
        <taxon>Agaricomycotina</taxon>
        <taxon>Agaricomycetes</taxon>
        <taxon>Agaricomycetidae</taxon>
        <taxon>Agaricales</taxon>
        <taxon>Agaricineae</taxon>
        <taxon>Hydnangiaceae</taxon>
        <taxon>Laccaria</taxon>
    </lineage>
</organism>
<dbReference type="GO" id="GO:0006508">
    <property type="term" value="P:proteolysis"/>
    <property type="evidence" value="ECO:0007669"/>
    <property type="project" value="InterPro"/>
</dbReference>
<dbReference type="AlphaFoldDB" id="B0DRE3"/>
<evidence type="ECO:0000313" key="3">
    <source>
        <dbReference type="Proteomes" id="UP000001194"/>
    </source>
</evidence>
<dbReference type="InterPro" id="IPR038765">
    <property type="entry name" value="Papain-like_cys_pep_sf"/>
</dbReference>
<dbReference type="KEGG" id="lbc:LACBIDRAFT_308005"/>
<dbReference type="STRING" id="486041.B0DRE3"/>
<dbReference type="RefSeq" id="XP_001886566.1">
    <property type="nucleotide sequence ID" value="XM_001886531.1"/>
</dbReference>
<proteinExistence type="predicted"/>
<dbReference type="HOGENOM" id="CLU_1875790_0_0_1"/>
<evidence type="ECO:0000313" key="2">
    <source>
        <dbReference type="EMBL" id="EDR02856.1"/>
    </source>
</evidence>
<name>B0DRE3_LACBS</name>
<keyword evidence="3" id="KW-1185">Reference proteome</keyword>
<dbReference type="InParanoid" id="B0DRE3"/>
<dbReference type="GO" id="GO:0004198">
    <property type="term" value="F:calcium-dependent cysteine-type endopeptidase activity"/>
    <property type="evidence" value="ECO:0007669"/>
    <property type="project" value="InterPro"/>
</dbReference>
<dbReference type="Pfam" id="PF00648">
    <property type="entry name" value="Peptidase_C2"/>
    <property type="match status" value="1"/>
</dbReference>
<dbReference type="EMBL" id="DS547128">
    <property type="protein sequence ID" value="EDR02856.1"/>
    <property type="molecule type" value="Genomic_DNA"/>
</dbReference>
<dbReference type="SUPFAM" id="SSF54001">
    <property type="entry name" value="Cysteine proteinases"/>
    <property type="match status" value="1"/>
</dbReference>
<sequence>MPNHAGHGFWSAWPRGEVVCCCMFSSIGAHGPTTDLASQRDEQVGVYGMLFTRVPKYEELKVSEQELYHFSKDLYNESARKDGKSLYFAKSGTSGETWVPLIEKAYAKLHSNYSHLVAALAPLAASQLHHCLPLHH</sequence>
<reference evidence="2 3" key="1">
    <citation type="journal article" date="2008" name="Nature">
        <title>The genome of Laccaria bicolor provides insights into mycorrhizal symbiosis.</title>
        <authorList>
            <person name="Martin F."/>
            <person name="Aerts A."/>
            <person name="Ahren D."/>
            <person name="Brun A."/>
            <person name="Danchin E.G.J."/>
            <person name="Duchaussoy F."/>
            <person name="Gibon J."/>
            <person name="Kohler A."/>
            <person name="Lindquist E."/>
            <person name="Pereda V."/>
            <person name="Salamov A."/>
            <person name="Shapiro H.J."/>
            <person name="Wuyts J."/>
            <person name="Blaudez D."/>
            <person name="Buee M."/>
            <person name="Brokstein P."/>
            <person name="Canbaeck B."/>
            <person name="Cohen D."/>
            <person name="Courty P.E."/>
            <person name="Coutinho P.M."/>
            <person name="Delaruelle C."/>
            <person name="Detter J.C."/>
            <person name="Deveau A."/>
            <person name="DiFazio S."/>
            <person name="Duplessis S."/>
            <person name="Fraissinet-Tachet L."/>
            <person name="Lucic E."/>
            <person name="Frey-Klett P."/>
            <person name="Fourrey C."/>
            <person name="Feussner I."/>
            <person name="Gay G."/>
            <person name="Grimwood J."/>
            <person name="Hoegger P.J."/>
            <person name="Jain P."/>
            <person name="Kilaru S."/>
            <person name="Labbe J."/>
            <person name="Lin Y.C."/>
            <person name="Legue V."/>
            <person name="Le Tacon F."/>
            <person name="Marmeisse R."/>
            <person name="Melayah D."/>
            <person name="Montanini B."/>
            <person name="Muratet M."/>
            <person name="Nehls U."/>
            <person name="Niculita-Hirzel H."/>
            <person name="Oudot-Le Secq M.P."/>
            <person name="Peter M."/>
            <person name="Quesneville H."/>
            <person name="Rajashekar B."/>
            <person name="Reich M."/>
            <person name="Rouhier N."/>
            <person name="Schmutz J."/>
            <person name="Yin T."/>
            <person name="Chalot M."/>
            <person name="Henrissat B."/>
            <person name="Kuees U."/>
            <person name="Lucas S."/>
            <person name="Van de Peer Y."/>
            <person name="Podila G.K."/>
            <person name="Polle A."/>
            <person name="Pukkila P.J."/>
            <person name="Richardson P.M."/>
            <person name="Rouze P."/>
            <person name="Sanders I.R."/>
            <person name="Stajich J.E."/>
            <person name="Tunlid A."/>
            <person name="Tuskan G."/>
            <person name="Grigoriev I.V."/>
        </authorList>
    </citation>
    <scope>NUCLEOTIDE SEQUENCE [LARGE SCALE GENOMIC DNA]</scope>
    <source>
        <strain evidence="3">S238N-H82 / ATCC MYA-4686</strain>
    </source>
</reference>
<dbReference type="InterPro" id="IPR001300">
    <property type="entry name" value="Peptidase_C2_calpain_cat"/>
</dbReference>
<evidence type="ECO:0000259" key="1">
    <source>
        <dbReference type="Pfam" id="PF00648"/>
    </source>
</evidence>
<accession>B0DRE3</accession>
<feature type="domain" description="Calpain catalytic" evidence="1">
    <location>
        <begin position="82"/>
        <end position="118"/>
    </location>
</feature>